<comment type="caution">
    <text evidence="8">The sequence shown here is derived from an EMBL/GenBank/DDBJ whole genome shotgun (WGS) entry which is preliminary data.</text>
</comment>
<dbReference type="InterPro" id="IPR011032">
    <property type="entry name" value="GroES-like_sf"/>
</dbReference>
<evidence type="ECO:0000256" key="2">
    <source>
        <dbReference type="ARBA" id="ARBA00011881"/>
    </source>
</evidence>
<organism evidence="8 9">
    <name type="scientific">Tistrella bauzanensis</name>
    <dbReference type="NCBI Taxonomy" id="657419"/>
    <lineage>
        <taxon>Bacteria</taxon>
        <taxon>Pseudomonadati</taxon>
        <taxon>Pseudomonadota</taxon>
        <taxon>Alphaproteobacteria</taxon>
        <taxon>Geminicoccales</taxon>
        <taxon>Geminicoccaceae</taxon>
        <taxon>Tistrella</taxon>
    </lineage>
</organism>
<reference evidence="9" key="1">
    <citation type="journal article" date="2019" name="Int. J. Syst. Evol. Microbiol.">
        <title>The Global Catalogue of Microorganisms (GCM) 10K type strain sequencing project: providing services to taxonomists for standard genome sequencing and annotation.</title>
        <authorList>
            <consortium name="The Broad Institute Genomics Platform"/>
            <consortium name="The Broad Institute Genome Sequencing Center for Infectious Disease"/>
            <person name="Wu L."/>
            <person name="Ma J."/>
        </authorList>
    </citation>
    <scope>NUCLEOTIDE SEQUENCE [LARGE SCALE GENOMIC DNA]</scope>
    <source>
        <strain evidence="9">CGMCC 1.10188</strain>
    </source>
</reference>
<proteinExistence type="predicted"/>
<dbReference type="InterPro" id="IPR013149">
    <property type="entry name" value="ADH-like_C"/>
</dbReference>
<name>A0ABQ1I9P9_9PROT</name>
<dbReference type="SUPFAM" id="SSF51735">
    <property type="entry name" value="NAD(P)-binding Rossmann-fold domains"/>
    <property type="match status" value="1"/>
</dbReference>
<feature type="domain" description="Enoyl reductase (ER)" evidence="7">
    <location>
        <begin position="37"/>
        <end position="353"/>
    </location>
</feature>
<dbReference type="InterPro" id="IPR013154">
    <property type="entry name" value="ADH-like_N"/>
</dbReference>
<evidence type="ECO:0000256" key="3">
    <source>
        <dbReference type="ARBA" id="ARBA00022490"/>
    </source>
</evidence>
<accession>A0ABQ1I9P9</accession>
<evidence type="ECO:0000259" key="7">
    <source>
        <dbReference type="SMART" id="SM00829"/>
    </source>
</evidence>
<dbReference type="EMBL" id="BMDZ01000003">
    <property type="protein sequence ID" value="GGB26515.1"/>
    <property type="molecule type" value="Genomic_DNA"/>
</dbReference>
<dbReference type="InterPro" id="IPR051603">
    <property type="entry name" value="Zinc-ADH_QOR/CCCR"/>
</dbReference>
<evidence type="ECO:0000313" key="9">
    <source>
        <dbReference type="Proteomes" id="UP000603352"/>
    </source>
</evidence>
<gene>
    <name evidence="8" type="primary">qor</name>
    <name evidence="8" type="ORF">GCM10011505_04710</name>
</gene>
<keyword evidence="5" id="KW-0694">RNA-binding</keyword>
<dbReference type="SMART" id="SM00829">
    <property type="entry name" value="PKS_ER"/>
    <property type="match status" value="1"/>
</dbReference>
<keyword evidence="4" id="KW-0521">NADP</keyword>
<dbReference type="Gene3D" id="3.90.180.10">
    <property type="entry name" value="Medium-chain alcohol dehydrogenases, catalytic domain"/>
    <property type="match status" value="1"/>
</dbReference>
<comment type="subcellular location">
    <subcellularLocation>
        <location evidence="1">Cytoplasm</location>
    </subcellularLocation>
</comment>
<evidence type="ECO:0000256" key="5">
    <source>
        <dbReference type="ARBA" id="ARBA00022884"/>
    </source>
</evidence>
<dbReference type="InterPro" id="IPR002364">
    <property type="entry name" value="Quin_OxRdtase/zeta-crystal_CS"/>
</dbReference>
<dbReference type="PANTHER" id="PTHR44154">
    <property type="entry name" value="QUINONE OXIDOREDUCTASE"/>
    <property type="match status" value="1"/>
</dbReference>
<comment type="subunit">
    <text evidence="2">Homotetramer.</text>
</comment>
<dbReference type="Pfam" id="PF00107">
    <property type="entry name" value="ADH_zinc_N"/>
    <property type="match status" value="1"/>
</dbReference>
<evidence type="ECO:0000256" key="6">
    <source>
        <dbReference type="ARBA" id="ARBA00022990"/>
    </source>
</evidence>
<dbReference type="PROSITE" id="PS01162">
    <property type="entry name" value="QOR_ZETA_CRYSTAL"/>
    <property type="match status" value="1"/>
</dbReference>
<dbReference type="Gene3D" id="3.40.50.720">
    <property type="entry name" value="NAD(P)-binding Rossmann-like Domain"/>
    <property type="match status" value="1"/>
</dbReference>
<dbReference type="Pfam" id="PF08240">
    <property type="entry name" value="ADH_N"/>
    <property type="match status" value="1"/>
</dbReference>
<keyword evidence="9" id="KW-1185">Reference proteome</keyword>
<dbReference type="InterPro" id="IPR020843">
    <property type="entry name" value="ER"/>
</dbReference>
<protein>
    <submittedName>
        <fullName evidence="8">Quinone oxidoreductase</fullName>
    </submittedName>
</protein>
<keyword evidence="3" id="KW-0963">Cytoplasm</keyword>
<evidence type="ECO:0000256" key="4">
    <source>
        <dbReference type="ARBA" id="ARBA00022857"/>
    </source>
</evidence>
<evidence type="ECO:0000256" key="1">
    <source>
        <dbReference type="ARBA" id="ARBA00004496"/>
    </source>
</evidence>
<keyword evidence="6" id="KW-0007">Acetylation</keyword>
<dbReference type="SUPFAM" id="SSF50129">
    <property type="entry name" value="GroES-like"/>
    <property type="match status" value="1"/>
</dbReference>
<dbReference type="Proteomes" id="UP000603352">
    <property type="component" value="Unassembled WGS sequence"/>
</dbReference>
<sequence>MTQCPVRSRTPRTIIHEASTMTEIPATMTAAVLSAFGGPENLTAQTRPVPSPRRGEVLVQVHAASVNPIDYKVRRNGPAMAPALPGVLGCDMAGVVVALGDGVTGFAVGDRVFGSPGGVKTVDGTNAEYVRADARVLARMPSGLGFREAAALPLVSITAWEGLIDRARVEPGERVLIHGGAGGVGHVAIQIAKAAGAHVTATISSPEKARIARELGADETVNYRDETVEAYVARLTAGRGFDVVMDATGGSDLATSFAGARLNGRVVTIVSQYPADLTPMHGKGLSLHVVFMIIPILHDIGREHHGRIMNRVAALVEAGRLRPRLDPARFSLAQAGAAQAHLEEGGATGKVVIDVKANEAV</sequence>
<dbReference type="InterPro" id="IPR036291">
    <property type="entry name" value="NAD(P)-bd_dom_sf"/>
</dbReference>
<evidence type="ECO:0000313" key="8">
    <source>
        <dbReference type="EMBL" id="GGB26515.1"/>
    </source>
</evidence>
<dbReference type="PANTHER" id="PTHR44154:SF1">
    <property type="entry name" value="QUINONE OXIDOREDUCTASE"/>
    <property type="match status" value="1"/>
</dbReference>
<dbReference type="CDD" id="cd08272">
    <property type="entry name" value="MDR6"/>
    <property type="match status" value="1"/>
</dbReference>